<gene>
    <name evidence="1" type="ORF">WG66_16148</name>
</gene>
<proteinExistence type="predicted"/>
<dbReference type="Proteomes" id="UP000054988">
    <property type="component" value="Unassembled WGS sequence"/>
</dbReference>
<sequence length="24" mass="2755">MVGSNFWDDRWYCMGSIDAGPYPS</sequence>
<dbReference type="AlphaFoldDB" id="A0A0W0F4P0"/>
<evidence type="ECO:0000313" key="1">
    <source>
        <dbReference type="EMBL" id="KTB31272.1"/>
    </source>
</evidence>
<name>A0A0W0F4P0_MONRR</name>
<organism evidence="1 2">
    <name type="scientific">Moniliophthora roreri</name>
    <name type="common">Frosty pod rot fungus</name>
    <name type="synonym">Monilia roreri</name>
    <dbReference type="NCBI Taxonomy" id="221103"/>
    <lineage>
        <taxon>Eukaryota</taxon>
        <taxon>Fungi</taxon>
        <taxon>Dikarya</taxon>
        <taxon>Basidiomycota</taxon>
        <taxon>Agaricomycotina</taxon>
        <taxon>Agaricomycetes</taxon>
        <taxon>Agaricomycetidae</taxon>
        <taxon>Agaricales</taxon>
        <taxon>Marasmiineae</taxon>
        <taxon>Marasmiaceae</taxon>
        <taxon>Moniliophthora</taxon>
    </lineage>
</organism>
<protein>
    <submittedName>
        <fullName evidence="1">Uncharacterized protein</fullName>
    </submittedName>
</protein>
<comment type="caution">
    <text evidence="1">The sequence shown here is derived from an EMBL/GenBank/DDBJ whole genome shotgun (WGS) entry which is preliminary data.</text>
</comment>
<evidence type="ECO:0000313" key="2">
    <source>
        <dbReference type="Proteomes" id="UP000054988"/>
    </source>
</evidence>
<reference evidence="1 2" key="1">
    <citation type="submission" date="2015-12" db="EMBL/GenBank/DDBJ databases">
        <title>Draft genome sequence of Moniliophthora roreri, the causal agent of frosty pod rot of cacao.</title>
        <authorList>
            <person name="Aime M.C."/>
            <person name="Diaz-Valderrama J.R."/>
            <person name="Kijpornyongpan T."/>
            <person name="Phillips-Mora W."/>
        </authorList>
    </citation>
    <scope>NUCLEOTIDE SEQUENCE [LARGE SCALE GENOMIC DNA]</scope>
    <source>
        <strain evidence="1 2">MCA 2952</strain>
    </source>
</reference>
<accession>A0A0W0F4P0</accession>
<dbReference type="EMBL" id="LATX01002341">
    <property type="protein sequence ID" value="KTB31272.1"/>
    <property type="molecule type" value="Genomic_DNA"/>
</dbReference>